<keyword evidence="2" id="KW-0732">Signal</keyword>
<dbReference type="KEGG" id="cat:CA2559_05590"/>
<feature type="chain" id="PRO_5002659897" description="Tetratricopeptide repeat protein" evidence="2">
    <location>
        <begin position="19"/>
        <end position="319"/>
    </location>
</feature>
<protein>
    <recommendedName>
        <fullName evidence="5">Tetratricopeptide repeat protein</fullName>
    </recommendedName>
</protein>
<dbReference type="SMART" id="SM00028">
    <property type="entry name" value="TPR"/>
    <property type="match status" value="4"/>
</dbReference>
<dbReference type="RefSeq" id="WP_013186882.1">
    <property type="nucleotide sequence ID" value="NC_014230.1"/>
</dbReference>
<name>A3U7J0_CROAH</name>
<dbReference type="Gene3D" id="1.25.40.10">
    <property type="entry name" value="Tetratricopeptide repeat domain"/>
    <property type="match status" value="2"/>
</dbReference>
<evidence type="ECO:0000313" key="3">
    <source>
        <dbReference type="EMBL" id="EAP88207.1"/>
    </source>
</evidence>
<feature type="repeat" description="TPR" evidence="1">
    <location>
        <begin position="52"/>
        <end position="85"/>
    </location>
</feature>
<reference evidence="3 4" key="1">
    <citation type="journal article" date="2010" name="J. Bacteriol.">
        <title>The complete genome sequence of Croceibacter atlanticus HTCC2559T.</title>
        <authorList>
            <person name="Oh H.M."/>
            <person name="Kang I."/>
            <person name="Ferriera S."/>
            <person name="Giovannoni S.J."/>
            <person name="Cho J.C."/>
        </authorList>
    </citation>
    <scope>NUCLEOTIDE SEQUENCE [LARGE SCALE GENOMIC DNA]</scope>
    <source>
        <strain evidence="4">ATCC BAA-628 / HTCC2559 / KCTC 12090</strain>
    </source>
</reference>
<dbReference type="STRING" id="216432.CA2559_05590"/>
<dbReference type="PANTHER" id="PTHR12558:SF13">
    <property type="entry name" value="CELL DIVISION CYCLE PROTEIN 27 HOMOLOG"/>
    <property type="match status" value="1"/>
</dbReference>
<evidence type="ECO:0000256" key="2">
    <source>
        <dbReference type="SAM" id="SignalP"/>
    </source>
</evidence>
<organism evidence="3 4">
    <name type="scientific">Croceibacter atlanticus (strain ATCC BAA-628 / JCM 21780 / CIP 108009 / IAM 15332 / KCTC 12090 / HTCC2559)</name>
    <dbReference type="NCBI Taxonomy" id="216432"/>
    <lineage>
        <taxon>Bacteria</taxon>
        <taxon>Pseudomonadati</taxon>
        <taxon>Bacteroidota</taxon>
        <taxon>Flavobacteriia</taxon>
        <taxon>Flavobacteriales</taxon>
        <taxon>Flavobacteriaceae</taxon>
        <taxon>Croceibacter</taxon>
    </lineage>
</organism>
<dbReference type="HOGENOM" id="CLU_075781_0_0_10"/>
<evidence type="ECO:0000313" key="4">
    <source>
        <dbReference type="Proteomes" id="UP000002297"/>
    </source>
</evidence>
<proteinExistence type="predicted"/>
<dbReference type="Proteomes" id="UP000002297">
    <property type="component" value="Chromosome"/>
</dbReference>
<dbReference type="OrthoDB" id="1416278at2"/>
<dbReference type="Pfam" id="PF13432">
    <property type="entry name" value="TPR_16"/>
    <property type="match status" value="1"/>
</dbReference>
<evidence type="ECO:0008006" key="5">
    <source>
        <dbReference type="Google" id="ProtNLM"/>
    </source>
</evidence>
<accession>A3U7J0</accession>
<evidence type="ECO:0000256" key="1">
    <source>
        <dbReference type="PROSITE-ProRule" id="PRU00339"/>
    </source>
</evidence>
<dbReference type="InterPro" id="IPR011990">
    <property type="entry name" value="TPR-like_helical_dom_sf"/>
</dbReference>
<dbReference type="PROSITE" id="PS50005">
    <property type="entry name" value="TPR"/>
    <property type="match status" value="1"/>
</dbReference>
<dbReference type="InterPro" id="IPR019734">
    <property type="entry name" value="TPR_rpt"/>
</dbReference>
<sequence length="319" mass="37016">MRYIILAIILCFSLNGVAQSNYEKGLQSFNKENYNTAKSYFQAYLKENPNHKQTKEYLGDIAGHSKDWDTALDYYKELLDASPKNANYHFKYGGSLGLKCLEMNKVKAVFYIDDIKYHLNEAAKLDPNHIEVRWALVELYIQLPGILGGSESKSQEYAEQLYKISPVDGHLSRGYIAEYSNRPKDAEVHYKKAIEIGGSPHTYEKLTKLYEENNEPEKAVNTLEDSLKKYDRNQLNYQIAKICAQYNIKPQTGLVYADRYIQNHSIKDGVPLDWAYLRKAQMYRHMGNRSKASYWIQEALKDRSDFKEALQERSLILDM</sequence>
<dbReference type="EMBL" id="CP002046">
    <property type="protein sequence ID" value="EAP88207.1"/>
    <property type="molecule type" value="Genomic_DNA"/>
</dbReference>
<gene>
    <name evidence="3" type="ordered locus">CA2559_05590</name>
</gene>
<dbReference type="SUPFAM" id="SSF48452">
    <property type="entry name" value="TPR-like"/>
    <property type="match status" value="1"/>
</dbReference>
<feature type="signal peptide" evidence="2">
    <location>
        <begin position="1"/>
        <end position="18"/>
    </location>
</feature>
<dbReference type="PANTHER" id="PTHR12558">
    <property type="entry name" value="CELL DIVISION CYCLE 16,23,27"/>
    <property type="match status" value="1"/>
</dbReference>
<dbReference type="GeneID" id="89452907"/>
<keyword evidence="1" id="KW-0802">TPR repeat</keyword>
<dbReference type="eggNOG" id="COG3071">
    <property type="taxonomic scope" value="Bacteria"/>
</dbReference>
<dbReference type="AlphaFoldDB" id="A3U7J0"/>
<keyword evidence="4" id="KW-1185">Reference proteome</keyword>